<feature type="compositionally biased region" description="Basic and acidic residues" evidence="8">
    <location>
        <begin position="640"/>
        <end position="668"/>
    </location>
</feature>
<dbReference type="FunFam" id="3.40.50.300:FF:000439">
    <property type="entry name" value="ATP-dependent RNA helicase HrpA"/>
    <property type="match status" value="1"/>
</dbReference>
<dbReference type="InterPro" id="IPR011709">
    <property type="entry name" value="DEAD-box_helicase_OB_fold"/>
</dbReference>
<sequence length="1358" mass="151343">MQNPTASAATDPVRELHRRLSALMFRDQRRLQRRLDGARKLRDPQRRESALTEITAEVERAEQRLAARRAAVPVITYPAGLPVSERKDDIAAAIRDHQVVIVAGETGSGKTTQLPKICLELGRGVHGLIGHTQPRRLAARTVADRIADELGTELGDVVGYKVRFTDQVSERSLVKLMTDGILLAELQTDRMLRQYDTLIIDEAHERSLNIDFILGYLRELLPRRPDLKVIITSATIETDRFARHFAGPPTADEPEGVPAPVVEVSGRTYPVEVRYRPLLELAEGEEDGDGEGDEETVRDQIQAIGDAVEELAAEGPGDILVFLSGEREIRDTADALGKLVQTKRSLLGTEILPLYARLSSAEQHRVFAAHNSRRVVLATNVAETSLTVPGIKYVVDPGTARISRYSSRLKVQRLPIEPISQASANQRKGRCGRTSDGICIRLYDEQDFGSRPEFTDPEILRTNLASVILQMTAIGLGDLAAFPFIDPPDRRNITDGVNLLHELGALDPTEADPAKRLTTLGRRLAQLPVDPRLARMVVEGERNGCATEVLVIAAALSIQDPRERPAEKQAQADQAHARFADKESDFVAFLNLWRYLREQQRALSSSAFRRMCKAEYLNYLRIREWQDIVSQLRQVLRTPADGDRRGGRSARDTSGDADAGRGESRRGGADLPEEIDTPKVHQSLLPGLLSHIGLKDAQKHEYLGARGAKFAVFPGSALFKKPPRWVMAAELVETSRLWGRIAGRVEPEWVEPLAQHLVKRSYSEPHWEKKQAAVMAYEKVTLYGVPLVTSRKVNFGRIDPTLSRELFIRHALVEGDWQTHHQFWSDNKRLLAEIEELESRARRRDILVDDETIFGFYDQRIPADVSSGRHFDSWWKTTRRERPDLLTFTRDVLVNDGRPGVDESDYPDEWQADGVSLPLTYRFEPGTPTDGVTVDIPLPLLNQVPAESFDWQVPGLREETVIALIRSLPKAVRRNFVPVPDYARAALAAIKPGEESLLDALTRELRRMTGVTVPRDAWEPGKLPAHLRVTFRVLGDDEKPVAEGKDLPALQRQLRQEVRQVVAAAAPEVARTGLREWSIGTLPRTIEQVRAGYAVTAYPALVDEGATVGVKVFDSPAEAEASHWAGTRRLLRLTVPSPARFLQGRLSNEAKLALSRNPHGGVQELIEDAAGAAIDRLIGAAGGPAWDADGFAALRDKVRADLVDTVVEVMDRVRKVLAAAYTVEQRLGATRNLAVVAALADIRNQLAGLVHAGFITETGYARLPDLLRYLTAIERRLDRLGGNPQRDRQQQDRVAVVQKEYADLLANLAPARRQETAVRQIRWMIEELRVNVFAQALGTPYPVSEQRIYRAMDDAEGR</sequence>
<dbReference type="Pfam" id="PF04408">
    <property type="entry name" value="WHD_HA2"/>
    <property type="match status" value="1"/>
</dbReference>
<dbReference type="CDD" id="cd18791">
    <property type="entry name" value="SF2_C_RHA"/>
    <property type="match status" value="1"/>
</dbReference>
<comment type="similarity">
    <text evidence="1">Belongs to the DEAD box helicase family. DEAH subfamily.</text>
</comment>
<dbReference type="InterPro" id="IPR014001">
    <property type="entry name" value="Helicase_ATP-bd"/>
</dbReference>
<evidence type="ECO:0000256" key="7">
    <source>
        <dbReference type="ARBA" id="ARBA00047984"/>
    </source>
</evidence>
<evidence type="ECO:0000256" key="8">
    <source>
        <dbReference type="SAM" id="MobiDB-lite"/>
    </source>
</evidence>
<dbReference type="Pfam" id="PF07717">
    <property type="entry name" value="OB_NTP_bind"/>
    <property type="match status" value="1"/>
</dbReference>
<dbReference type="InterPro" id="IPR011545">
    <property type="entry name" value="DEAD/DEAH_box_helicase_dom"/>
</dbReference>
<accession>A0A318NQF0</accession>
<dbReference type="PROSITE" id="PS51194">
    <property type="entry name" value="HELICASE_CTER"/>
    <property type="match status" value="1"/>
</dbReference>
<evidence type="ECO:0000256" key="1">
    <source>
        <dbReference type="ARBA" id="ARBA00008792"/>
    </source>
</evidence>
<evidence type="ECO:0000256" key="4">
    <source>
        <dbReference type="ARBA" id="ARBA00022801"/>
    </source>
</evidence>
<dbReference type="Pfam" id="PF11898">
    <property type="entry name" value="DUF3418"/>
    <property type="match status" value="1"/>
</dbReference>
<evidence type="ECO:0000259" key="9">
    <source>
        <dbReference type="PROSITE" id="PS51192"/>
    </source>
</evidence>
<evidence type="ECO:0000259" key="10">
    <source>
        <dbReference type="PROSITE" id="PS51194"/>
    </source>
</evidence>
<dbReference type="SMART" id="SM00490">
    <property type="entry name" value="HELICc"/>
    <property type="match status" value="1"/>
</dbReference>
<name>A0A318NQF0_9ACTN</name>
<dbReference type="SMART" id="SM00382">
    <property type="entry name" value="AAA"/>
    <property type="match status" value="1"/>
</dbReference>
<dbReference type="EMBL" id="PYBV01000003">
    <property type="protein sequence ID" value="PYC76023.1"/>
    <property type="molecule type" value="Genomic_DNA"/>
</dbReference>
<comment type="caution">
    <text evidence="11">The sequence shown here is derived from an EMBL/GenBank/DDBJ whole genome shotgun (WGS) entry which is preliminary data.</text>
</comment>
<organism evidence="11 12">
    <name type="scientific">Micromonospora arborensis</name>
    <dbReference type="NCBI Taxonomy" id="2116518"/>
    <lineage>
        <taxon>Bacteria</taxon>
        <taxon>Bacillati</taxon>
        <taxon>Actinomycetota</taxon>
        <taxon>Actinomycetes</taxon>
        <taxon>Micromonosporales</taxon>
        <taxon>Micromonosporaceae</taxon>
        <taxon>Micromonospora</taxon>
    </lineage>
</organism>
<dbReference type="Gene3D" id="3.40.50.300">
    <property type="entry name" value="P-loop containing nucleotide triphosphate hydrolases"/>
    <property type="match status" value="2"/>
</dbReference>
<dbReference type="RefSeq" id="WP_110562012.1">
    <property type="nucleotide sequence ID" value="NZ_PYBV01000003.1"/>
</dbReference>
<dbReference type="FunFam" id="1.20.120.1080:FF:000005">
    <property type="entry name" value="ATP-dependent helicase HrpA"/>
    <property type="match status" value="1"/>
</dbReference>
<evidence type="ECO:0000256" key="6">
    <source>
        <dbReference type="ARBA" id="ARBA00022840"/>
    </source>
</evidence>
<feature type="region of interest" description="Disordered" evidence="8">
    <location>
        <begin position="639"/>
        <end position="676"/>
    </location>
</feature>
<dbReference type="Pfam" id="PF21010">
    <property type="entry name" value="HA2_C"/>
    <property type="match status" value="1"/>
</dbReference>
<dbReference type="Pfam" id="PF00271">
    <property type="entry name" value="Helicase_C"/>
    <property type="match status" value="1"/>
</dbReference>
<keyword evidence="6" id="KW-0067">ATP-binding</keyword>
<dbReference type="InterPro" id="IPR003593">
    <property type="entry name" value="AAA+_ATPase"/>
</dbReference>
<dbReference type="SUPFAM" id="SSF52540">
    <property type="entry name" value="P-loop containing nucleoside triphosphate hydrolases"/>
    <property type="match status" value="1"/>
</dbReference>
<dbReference type="Proteomes" id="UP000248333">
    <property type="component" value="Unassembled WGS sequence"/>
</dbReference>
<dbReference type="EC" id="3.6.4.13" evidence="2"/>
<evidence type="ECO:0000256" key="2">
    <source>
        <dbReference type="ARBA" id="ARBA00012552"/>
    </source>
</evidence>
<keyword evidence="5 11" id="KW-0347">Helicase</keyword>
<dbReference type="InterPro" id="IPR024590">
    <property type="entry name" value="HrpA_C"/>
</dbReference>
<dbReference type="InterPro" id="IPR007502">
    <property type="entry name" value="Helicase-assoc_dom"/>
</dbReference>
<dbReference type="PANTHER" id="PTHR18934">
    <property type="entry name" value="ATP-DEPENDENT RNA HELICASE"/>
    <property type="match status" value="1"/>
</dbReference>
<dbReference type="CDD" id="cd17989">
    <property type="entry name" value="DEXHc_HrpA"/>
    <property type="match status" value="1"/>
</dbReference>
<evidence type="ECO:0000256" key="5">
    <source>
        <dbReference type="ARBA" id="ARBA00022806"/>
    </source>
</evidence>
<dbReference type="FunFam" id="3.40.50.300:FF:000575">
    <property type="entry name" value="ATP-dependent helicase hrpA"/>
    <property type="match status" value="1"/>
</dbReference>
<dbReference type="InterPro" id="IPR048333">
    <property type="entry name" value="HA2_WH"/>
</dbReference>
<dbReference type="SMART" id="SM00847">
    <property type="entry name" value="HA2"/>
    <property type="match status" value="1"/>
</dbReference>
<evidence type="ECO:0000313" key="12">
    <source>
        <dbReference type="Proteomes" id="UP000248333"/>
    </source>
</evidence>
<dbReference type="InterPro" id="IPR027417">
    <property type="entry name" value="P-loop_NTPase"/>
</dbReference>
<dbReference type="Gene3D" id="1.20.120.1080">
    <property type="match status" value="1"/>
</dbReference>
<evidence type="ECO:0000256" key="3">
    <source>
        <dbReference type="ARBA" id="ARBA00022741"/>
    </source>
</evidence>
<proteinExistence type="inferred from homology"/>
<keyword evidence="12" id="KW-1185">Reference proteome</keyword>
<keyword evidence="3" id="KW-0547">Nucleotide-binding</keyword>
<evidence type="ECO:0000313" key="11">
    <source>
        <dbReference type="EMBL" id="PYC76023.1"/>
    </source>
</evidence>
<dbReference type="OrthoDB" id="9805617at2"/>
<dbReference type="PANTHER" id="PTHR18934:SF99">
    <property type="entry name" value="ATP-DEPENDENT RNA HELICASE DHX37-RELATED"/>
    <property type="match status" value="1"/>
</dbReference>
<dbReference type="GO" id="GO:0005524">
    <property type="term" value="F:ATP binding"/>
    <property type="evidence" value="ECO:0007669"/>
    <property type="project" value="UniProtKB-KW"/>
</dbReference>
<dbReference type="GO" id="GO:0016787">
    <property type="term" value="F:hydrolase activity"/>
    <property type="evidence" value="ECO:0007669"/>
    <property type="project" value="UniProtKB-KW"/>
</dbReference>
<comment type="catalytic activity">
    <reaction evidence="7">
        <text>ATP + H2O = ADP + phosphate + H(+)</text>
        <dbReference type="Rhea" id="RHEA:13065"/>
        <dbReference type="ChEBI" id="CHEBI:15377"/>
        <dbReference type="ChEBI" id="CHEBI:15378"/>
        <dbReference type="ChEBI" id="CHEBI:30616"/>
        <dbReference type="ChEBI" id="CHEBI:43474"/>
        <dbReference type="ChEBI" id="CHEBI:456216"/>
        <dbReference type="EC" id="3.6.4.13"/>
    </reaction>
</comment>
<dbReference type="GO" id="GO:0003723">
    <property type="term" value="F:RNA binding"/>
    <property type="evidence" value="ECO:0007669"/>
    <property type="project" value="TreeGrafter"/>
</dbReference>
<gene>
    <name evidence="11" type="ORF">C7C45_02680</name>
</gene>
<dbReference type="PROSITE" id="PS51192">
    <property type="entry name" value="HELICASE_ATP_BIND_1"/>
    <property type="match status" value="1"/>
</dbReference>
<dbReference type="InterPro" id="IPR001650">
    <property type="entry name" value="Helicase_C-like"/>
</dbReference>
<dbReference type="GO" id="GO:0003724">
    <property type="term" value="F:RNA helicase activity"/>
    <property type="evidence" value="ECO:0007669"/>
    <property type="project" value="UniProtKB-EC"/>
</dbReference>
<dbReference type="NCBIfam" id="TIGR01967">
    <property type="entry name" value="DEAH_box_HrpA"/>
    <property type="match status" value="2"/>
</dbReference>
<dbReference type="InterPro" id="IPR010222">
    <property type="entry name" value="RNA_helicase_HrpA"/>
</dbReference>
<feature type="domain" description="Helicase ATP-binding" evidence="9">
    <location>
        <begin position="91"/>
        <end position="254"/>
    </location>
</feature>
<dbReference type="SMART" id="SM00487">
    <property type="entry name" value="DEXDc"/>
    <property type="match status" value="1"/>
</dbReference>
<reference evidence="11 12" key="1">
    <citation type="submission" date="2018-03" db="EMBL/GenBank/DDBJ databases">
        <title>Bioinformatic expansion and discovery of thiopeptide antibiotics.</title>
        <authorList>
            <person name="Schwalen C.J."/>
            <person name="Hudson G.A."/>
            <person name="Mitchell D.A."/>
        </authorList>
    </citation>
    <scope>NUCLEOTIDE SEQUENCE [LARGE SCALE GENOMIC DNA]</scope>
    <source>
        <strain evidence="11 12">NRRL 8041</strain>
    </source>
</reference>
<feature type="domain" description="Helicase C-terminal" evidence="10">
    <location>
        <begin position="303"/>
        <end position="475"/>
    </location>
</feature>
<keyword evidence="4" id="KW-0378">Hydrolase</keyword>
<dbReference type="Pfam" id="PF00270">
    <property type="entry name" value="DEAD"/>
    <property type="match status" value="1"/>
</dbReference>
<protein>
    <recommendedName>
        <fullName evidence="2">RNA helicase</fullName>
        <ecNumber evidence="2">3.6.4.13</ecNumber>
    </recommendedName>
</protein>